<evidence type="ECO:0000313" key="11">
    <source>
        <dbReference type="Proteomes" id="UP000250642"/>
    </source>
</evidence>
<dbReference type="GO" id="GO:1901678">
    <property type="term" value="P:iron coordination entity transport"/>
    <property type="evidence" value="ECO:0007669"/>
    <property type="project" value="UniProtKB-ARBA"/>
</dbReference>
<dbReference type="PANTHER" id="PTHR30532">
    <property type="entry name" value="IRON III DICITRATE-BINDING PERIPLASMIC PROTEIN"/>
    <property type="match status" value="1"/>
</dbReference>
<accession>A0A329R105</accession>
<feature type="domain" description="HTH araC/xylS-type" evidence="8">
    <location>
        <begin position="158"/>
        <end position="256"/>
    </location>
</feature>
<feature type="domain" description="Fe/B12 periplasmic-binding" evidence="9">
    <location>
        <begin position="260"/>
        <end position="515"/>
    </location>
</feature>
<dbReference type="InterPro" id="IPR014710">
    <property type="entry name" value="RmlC-like_jellyroll"/>
</dbReference>
<evidence type="ECO:0000256" key="7">
    <source>
        <dbReference type="ARBA" id="ARBA00023163"/>
    </source>
</evidence>
<dbReference type="EMBL" id="QEVW01000005">
    <property type="protein sequence ID" value="RAW16618.1"/>
    <property type="molecule type" value="Genomic_DNA"/>
</dbReference>
<dbReference type="InterPro" id="IPR018060">
    <property type="entry name" value="HTH_AraC"/>
</dbReference>
<dbReference type="InterPro" id="IPR037923">
    <property type="entry name" value="HTH-like"/>
</dbReference>
<evidence type="ECO:0000256" key="3">
    <source>
        <dbReference type="ARBA" id="ARBA00022448"/>
    </source>
</evidence>
<dbReference type="AlphaFoldDB" id="A0A329R105"/>
<dbReference type="SUPFAM" id="SSF53807">
    <property type="entry name" value="Helical backbone' metal receptor"/>
    <property type="match status" value="1"/>
</dbReference>
<gene>
    <name evidence="10" type="ORF">DC345_05765</name>
</gene>
<evidence type="ECO:0000256" key="1">
    <source>
        <dbReference type="ARBA" id="ARBA00004196"/>
    </source>
</evidence>
<keyword evidence="3" id="KW-0813">Transport</keyword>
<comment type="caution">
    <text evidence="10">The sequence shown here is derived from an EMBL/GenBank/DDBJ whole genome shotgun (WGS) entry which is preliminary data.</text>
</comment>
<dbReference type="SUPFAM" id="SSF46689">
    <property type="entry name" value="Homeodomain-like"/>
    <property type="match status" value="2"/>
</dbReference>
<dbReference type="Proteomes" id="UP000250642">
    <property type="component" value="Unassembled WGS sequence"/>
</dbReference>
<dbReference type="RefSeq" id="WP_113052294.1">
    <property type="nucleotide sequence ID" value="NZ_CP175536.1"/>
</dbReference>
<dbReference type="GO" id="GO:0030288">
    <property type="term" value="C:outer membrane-bounded periplasmic space"/>
    <property type="evidence" value="ECO:0007669"/>
    <property type="project" value="TreeGrafter"/>
</dbReference>
<dbReference type="Pfam" id="PF01497">
    <property type="entry name" value="Peripla_BP_2"/>
    <property type="match status" value="1"/>
</dbReference>
<dbReference type="InterPro" id="IPR002491">
    <property type="entry name" value="ABC_transptr_periplasmic_BD"/>
</dbReference>
<reference evidence="10 11" key="1">
    <citation type="submission" date="2018-04" db="EMBL/GenBank/DDBJ databases">
        <title>Paenibacillus taichungensis Genome sequencing and assembly.</title>
        <authorList>
            <person name="Xu J."/>
            <person name="Rensing C."/>
            <person name="Mazhar H.S."/>
        </authorList>
    </citation>
    <scope>NUCLEOTIDE SEQUENCE [LARGE SCALE GENOMIC DNA]</scope>
    <source>
        <strain evidence="10 11">NC1</strain>
    </source>
</reference>
<keyword evidence="7" id="KW-0804">Transcription</keyword>
<dbReference type="Pfam" id="PF02311">
    <property type="entry name" value="AraC_binding"/>
    <property type="match status" value="1"/>
</dbReference>
<name>A0A329R105_9BACL</name>
<organism evidence="10 11">
    <name type="scientific">Paenibacillus taichungensis</name>
    <dbReference type="NCBI Taxonomy" id="484184"/>
    <lineage>
        <taxon>Bacteria</taxon>
        <taxon>Bacillati</taxon>
        <taxon>Bacillota</taxon>
        <taxon>Bacilli</taxon>
        <taxon>Bacillales</taxon>
        <taxon>Paenibacillaceae</taxon>
        <taxon>Paenibacillus</taxon>
    </lineage>
</organism>
<dbReference type="InterPro" id="IPR003313">
    <property type="entry name" value="AraC-bd"/>
</dbReference>
<dbReference type="InterPro" id="IPR051313">
    <property type="entry name" value="Bact_iron-sidero_bind"/>
</dbReference>
<comment type="similarity">
    <text evidence="2">Belongs to the bacterial solute-binding protein 8 family.</text>
</comment>
<dbReference type="PANTHER" id="PTHR30532:SF26">
    <property type="entry name" value="IRON(3+)-HYDROXAMATE-BINDING PROTEIN FHUD"/>
    <property type="match status" value="1"/>
</dbReference>
<evidence type="ECO:0000256" key="5">
    <source>
        <dbReference type="ARBA" id="ARBA00023015"/>
    </source>
</evidence>
<dbReference type="Gene3D" id="2.60.120.10">
    <property type="entry name" value="Jelly Rolls"/>
    <property type="match status" value="1"/>
</dbReference>
<sequence>MISLVYIHTGTYCDAISGSSTKSIQRHTLMIITEGRGNVHCMDKLTEVLAGSCFLFHPGMEVQLENHSDLPLQVYWIEFEPLPVSVQGTPRTAVLAQGQVYPEHVSRMIQLVHLLHPVEDLCDEKENYSKHVLFQELILLVMKADTVDKEYRSIQAVDTLLKRLEQSVTLDYTLDQLAAETGLSSRHFSRLFREHTGQSPIQYLNALRMNRAKKRLLESNDSIQEIAGHIGFRDPFHFSRSFKQHTGVSPRLYIHLRKHTMRVASFQFLGELLALGITPIGAPYQLLECRYYQGHVRGVPSIGNSVVTPYMDKISELKPDLIVTFNGHHYAEYSKIAPTLDVPWSLPFFERFRLIADLTGRTPVAEAWLESYMNKIRETKGLLSPLHDDDQTVSFFWMRGLPATFQVYYDVGVLYRDLQLKPPAPVLAAQQNKSHPFKEDIPLDQLHKYAGDHLFIVVSGDPESIRQFEQLERSMYWQQLPAVQKGQVYRMTEDWLREDPISMMGQVQDLVNLIG</sequence>
<dbReference type="PROSITE" id="PS50983">
    <property type="entry name" value="FE_B12_PBP"/>
    <property type="match status" value="1"/>
</dbReference>
<protein>
    <recommendedName>
        <fullName evidence="12">AraC family transcriptional regulator</fullName>
    </recommendedName>
</protein>
<comment type="subcellular location">
    <subcellularLocation>
        <location evidence="1">Cell envelope</location>
    </subcellularLocation>
</comment>
<dbReference type="Gene3D" id="3.40.50.1980">
    <property type="entry name" value="Nitrogenase molybdenum iron protein domain"/>
    <property type="match status" value="2"/>
</dbReference>
<keyword evidence="6" id="KW-0238">DNA-binding</keyword>
<dbReference type="PROSITE" id="PS01124">
    <property type="entry name" value="HTH_ARAC_FAMILY_2"/>
    <property type="match status" value="1"/>
</dbReference>
<evidence type="ECO:0000259" key="8">
    <source>
        <dbReference type="PROSITE" id="PS01124"/>
    </source>
</evidence>
<dbReference type="SMART" id="SM00342">
    <property type="entry name" value="HTH_ARAC"/>
    <property type="match status" value="1"/>
</dbReference>
<evidence type="ECO:0000313" key="10">
    <source>
        <dbReference type="EMBL" id="RAW16618.1"/>
    </source>
</evidence>
<dbReference type="InterPro" id="IPR009057">
    <property type="entry name" value="Homeodomain-like_sf"/>
</dbReference>
<keyword evidence="5" id="KW-0805">Transcription regulation</keyword>
<evidence type="ECO:0000259" key="9">
    <source>
        <dbReference type="PROSITE" id="PS50983"/>
    </source>
</evidence>
<evidence type="ECO:0008006" key="12">
    <source>
        <dbReference type="Google" id="ProtNLM"/>
    </source>
</evidence>
<dbReference type="Pfam" id="PF12833">
    <property type="entry name" value="HTH_18"/>
    <property type="match status" value="1"/>
</dbReference>
<dbReference type="GO" id="GO:0003700">
    <property type="term" value="F:DNA-binding transcription factor activity"/>
    <property type="evidence" value="ECO:0007669"/>
    <property type="project" value="InterPro"/>
</dbReference>
<dbReference type="SUPFAM" id="SSF51215">
    <property type="entry name" value="Regulatory protein AraC"/>
    <property type="match status" value="1"/>
</dbReference>
<evidence type="ECO:0000256" key="6">
    <source>
        <dbReference type="ARBA" id="ARBA00023125"/>
    </source>
</evidence>
<evidence type="ECO:0000256" key="2">
    <source>
        <dbReference type="ARBA" id="ARBA00008814"/>
    </source>
</evidence>
<dbReference type="Gene3D" id="1.10.10.60">
    <property type="entry name" value="Homeodomain-like"/>
    <property type="match status" value="2"/>
</dbReference>
<dbReference type="GO" id="GO:0043565">
    <property type="term" value="F:sequence-specific DNA binding"/>
    <property type="evidence" value="ECO:0007669"/>
    <property type="project" value="InterPro"/>
</dbReference>
<proteinExistence type="inferred from homology"/>
<evidence type="ECO:0000256" key="4">
    <source>
        <dbReference type="ARBA" id="ARBA00022729"/>
    </source>
</evidence>
<keyword evidence="4" id="KW-0732">Signal</keyword>